<dbReference type="InterPro" id="IPR013783">
    <property type="entry name" value="Ig-like_fold"/>
</dbReference>
<organism evidence="1">
    <name type="scientific">hydrothermal vent metagenome</name>
    <dbReference type="NCBI Taxonomy" id="652676"/>
    <lineage>
        <taxon>unclassified sequences</taxon>
        <taxon>metagenomes</taxon>
        <taxon>ecological metagenomes</taxon>
    </lineage>
</organism>
<dbReference type="Gene3D" id="2.60.40.10">
    <property type="entry name" value="Immunoglobulins"/>
    <property type="match status" value="1"/>
</dbReference>
<evidence type="ECO:0000313" key="1">
    <source>
        <dbReference type="EMBL" id="VAW29737.1"/>
    </source>
</evidence>
<dbReference type="EMBL" id="UOET01000417">
    <property type="protein sequence ID" value="VAW29737.1"/>
    <property type="molecule type" value="Genomic_DNA"/>
</dbReference>
<dbReference type="InterPro" id="IPR035986">
    <property type="entry name" value="PKD_dom_sf"/>
</dbReference>
<dbReference type="NCBIfam" id="TIGR04131">
    <property type="entry name" value="Bac_Flav_CTERM"/>
    <property type="match status" value="1"/>
</dbReference>
<dbReference type="Pfam" id="PF13585">
    <property type="entry name" value="CHU_C"/>
    <property type="match status" value="1"/>
</dbReference>
<sequence length="508" mass="56707">LVKYHDELCALNFSSLDYYCSYHFTVPDVTLCLGDSTLLKAPDGMKHYLWNTGDTVQSIQVSPLQTTKYWVNITTQNDKEGWDTTTVFVNPVPVIDHISDTIVTQPGADTLLWVSGGYPDYLWSTGATGTSILVNPVRNTQYSVKVTGANGCSTIQKFLVTPDYNYNIDFKYDTVCFGDKTTLINVSTGEDSLIQVSWDLNMDGKFNDATGDTVVYTFPKAQLWLVSMRLTFKSGNILTKVHRVPVGSRPAVNFSYVGLCSTEGNTLFTDSTTLDFGKITTRYWKYGDGRSEYRPNIYAYHQYYPGDYTATLVVTSSYGCTDSLAQSFTIYGSPDIVVQRKDGSQVYKNDTVKFNQGDSVYVQVRNPSNYDSIIWPPHILSPDYYVKKPGEYTVKAYVNVCPGTSVFYGVYANGGGGSPPITSAQAMPFFTPNGDGYNDKWVVNDKEIASPFQLRIYNRAGSLVYSSDNYNNDWKGEYNGNPLPQGTYYYVIIDNTGKKYTGALSIIR</sequence>
<accession>A0A3B0UWJ4</accession>
<protein>
    <submittedName>
        <fullName evidence="1">Internalin, putative</fullName>
    </submittedName>
</protein>
<dbReference type="AlphaFoldDB" id="A0A3B0UWJ4"/>
<dbReference type="InterPro" id="IPR026341">
    <property type="entry name" value="T9SS_type_B"/>
</dbReference>
<reference evidence="1" key="1">
    <citation type="submission" date="2018-06" db="EMBL/GenBank/DDBJ databases">
        <authorList>
            <person name="Zhirakovskaya E."/>
        </authorList>
    </citation>
    <scope>NUCLEOTIDE SEQUENCE</scope>
</reference>
<proteinExistence type="predicted"/>
<gene>
    <name evidence="1" type="ORF">MNBD_BACTEROID07-2002</name>
</gene>
<dbReference type="SUPFAM" id="SSF49299">
    <property type="entry name" value="PKD domain"/>
    <property type="match status" value="2"/>
</dbReference>
<name>A0A3B0UWJ4_9ZZZZ</name>
<feature type="non-terminal residue" evidence="1">
    <location>
        <position position="1"/>
    </location>
</feature>